<keyword evidence="4" id="KW-1185">Reference proteome</keyword>
<feature type="region of interest" description="Disordered" evidence="1">
    <location>
        <begin position="440"/>
        <end position="571"/>
    </location>
</feature>
<proteinExistence type="predicted"/>
<feature type="compositionally biased region" description="Basic and acidic residues" evidence="1">
    <location>
        <begin position="562"/>
        <end position="571"/>
    </location>
</feature>
<keyword evidence="2" id="KW-0732">Signal</keyword>
<accession>A0A7S9KUM4</accession>
<evidence type="ECO:0000256" key="2">
    <source>
        <dbReference type="SAM" id="SignalP"/>
    </source>
</evidence>
<dbReference type="Proteomes" id="UP000594364">
    <property type="component" value="Chromosome 4"/>
</dbReference>
<reference evidence="3 4" key="1">
    <citation type="journal article" date="2018" name="PLoS Genet.">
        <title>Repeat elements organise 3D genome structure and mediate transcription in the filamentous fungus Epichloe festucae.</title>
        <authorList>
            <person name="Winter D.J."/>
            <person name="Ganley A.R.D."/>
            <person name="Young C.A."/>
            <person name="Liachko I."/>
            <person name="Schardl C.L."/>
            <person name="Dupont P.Y."/>
            <person name="Berry D."/>
            <person name="Ram A."/>
            <person name="Scott B."/>
            <person name="Cox M.P."/>
        </authorList>
    </citation>
    <scope>NUCLEOTIDE SEQUENCE [LARGE SCALE GENOMIC DNA]</scope>
    <source>
        <strain evidence="3 4">Fl1</strain>
    </source>
</reference>
<feature type="compositionally biased region" description="Polar residues" evidence="1">
    <location>
        <begin position="310"/>
        <end position="323"/>
    </location>
</feature>
<sequence length="571" mass="59357">MVRLGNLLIVSLNLVHARSQDGHLGAAVLQRNTWNDSPSYASNLKRLHHTVRRARSIIEDRDASIPVPESELHSILAKIEDLENQVKALLQGGDASSASAAAGSRSGTSANHDTSDQDCDAENMSHNLGARAVVDSDGQGKKDGEAGVPSGESPGSGPNGSGSDGDSSETGTESPEDSPKEPSSIGSSRVNSSSPATVVAADDTSAESSGSPEASDETDEDTSSSMPNQKNVVQGDVPTKASATAATDIIPTQIVSATREDIEIQTLPVNGKYITTTVTSTRTRLSTVAVAMKHSSTGVAQEAEMEDNKPTSPTVAVTETNKGPDSADTDEPNAVASPPSVGGLRKYTNSTTTLERVSNGTTENKIVSGNKDENVAAAQAPSRKKKQAQNAVPDAKPSGPQQNQPNLAKSGSNASNVSQPEEVNRVHEKLMSLVATGARLESSNASRTAGSISETPAQPTAAERFVNGTVTDKFFNSTSQESAPSSKPDQNREPQSISPQIKIVNVVPVRPKPSGGSSSAWTVPPTAKPGPSSGVAAPANVTSVRPLSGFKTIRTPQSRHSMKAERRDERS</sequence>
<evidence type="ECO:0000313" key="4">
    <source>
        <dbReference type="Proteomes" id="UP000594364"/>
    </source>
</evidence>
<organism evidence="3 4">
    <name type="scientific">Epichloe festucae (strain Fl1)</name>
    <dbReference type="NCBI Taxonomy" id="877507"/>
    <lineage>
        <taxon>Eukaryota</taxon>
        <taxon>Fungi</taxon>
        <taxon>Dikarya</taxon>
        <taxon>Ascomycota</taxon>
        <taxon>Pezizomycotina</taxon>
        <taxon>Sordariomycetes</taxon>
        <taxon>Hypocreomycetidae</taxon>
        <taxon>Hypocreales</taxon>
        <taxon>Clavicipitaceae</taxon>
        <taxon>Epichloe</taxon>
    </lineage>
</organism>
<feature type="signal peptide" evidence="2">
    <location>
        <begin position="1"/>
        <end position="17"/>
    </location>
</feature>
<dbReference type="OrthoDB" id="4941035at2759"/>
<evidence type="ECO:0000313" key="3">
    <source>
        <dbReference type="EMBL" id="QPH04420.1"/>
    </source>
</evidence>
<dbReference type="AlphaFoldDB" id="A0A7S9KUM4"/>
<gene>
    <name evidence="3" type="ORF">C2857_001400</name>
</gene>
<feature type="chain" id="PRO_5034780171" evidence="2">
    <location>
        <begin position="18"/>
        <end position="571"/>
    </location>
</feature>
<dbReference type="EMBL" id="CP031388">
    <property type="protein sequence ID" value="QPH04420.1"/>
    <property type="molecule type" value="Genomic_DNA"/>
</dbReference>
<name>A0A7S9KUM4_EPIFF</name>
<feature type="region of interest" description="Disordered" evidence="1">
    <location>
        <begin position="97"/>
        <end position="239"/>
    </location>
</feature>
<protein>
    <submittedName>
        <fullName evidence="3">Uncharacterized protein</fullName>
    </submittedName>
</protein>
<evidence type="ECO:0000256" key="1">
    <source>
        <dbReference type="SAM" id="MobiDB-lite"/>
    </source>
</evidence>
<feature type="region of interest" description="Disordered" evidence="1">
    <location>
        <begin position="296"/>
        <end position="423"/>
    </location>
</feature>
<feature type="compositionally biased region" description="Polar residues" evidence="1">
    <location>
        <begin position="468"/>
        <end position="499"/>
    </location>
</feature>
<feature type="compositionally biased region" description="Polar residues" evidence="1">
    <location>
        <begin position="399"/>
        <end position="421"/>
    </location>
</feature>
<feature type="compositionally biased region" description="Polar residues" evidence="1">
    <location>
        <begin position="347"/>
        <end position="367"/>
    </location>
</feature>
<feature type="compositionally biased region" description="Low complexity" evidence="1">
    <location>
        <begin position="164"/>
        <end position="173"/>
    </location>
</feature>
<feature type="compositionally biased region" description="Polar residues" evidence="1">
    <location>
        <begin position="441"/>
        <end position="458"/>
    </location>
</feature>
<feature type="compositionally biased region" description="Low complexity" evidence="1">
    <location>
        <begin position="97"/>
        <end position="110"/>
    </location>
</feature>
<feature type="compositionally biased region" description="Low complexity" evidence="1">
    <location>
        <begin position="181"/>
        <end position="194"/>
    </location>
</feature>
<feature type="compositionally biased region" description="Low complexity" evidence="1">
    <location>
        <begin position="147"/>
        <end position="156"/>
    </location>
</feature>